<dbReference type="SUPFAM" id="SSF52058">
    <property type="entry name" value="L domain-like"/>
    <property type="match status" value="1"/>
</dbReference>
<protein>
    <submittedName>
        <fullName evidence="4">12405_t:CDS:1</fullName>
    </submittedName>
</protein>
<keyword evidence="1" id="KW-0433">Leucine-rich repeat</keyword>
<dbReference type="AlphaFoldDB" id="A0A9W4T8E3"/>
<gene>
    <name evidence="4" type="ORF">FWILDA_LOCUS17948</name>
</gene>
<sequence>LNNLKNKPNLNANEQARIKELERELKEKQVGQKENNYKLWLGIGCGVLGMSLVGALEFDQPSELVIENYPNLKRIYREVLPIPIFNVTKVVIRNCSQLEHVNLNRLKNNQELILNDLPSLKYLDCGYNKLTNLDLQSINIDKLEELYLNNNNFAKQDLSFLSHLTSLKNLWLGTNLRIRIEEGRERVQQGIYNRFYGSLKFLQELTTLKELNINDSDLESGLEYLPNSIVSFDCSAGEREDAKVKIIKEKLEKYKFSSGTYASALEN</sequence>
<evidence type="ECO:0000256" key="2">
    <source>
        <dbReference type="ARBA" id="ARBA00022737"/>
    </source>
</evidence>
<proteinExistence type="predicted"/>
<feature type="non-terminal residue" evidence="4">
    <location>
        <position position="267"/>
    </location>
</feature>
<dbReference type="Pfam" id="PF12799">
    <property type="entry name" value="LRR_4"/>
    <property type="match status" value="1"/>
</dbReference>
<keyword evidence="2" id="KW-0677">Repeat</keyword>
<dbReference type="OrthoDB" id="2449606at2759"/>
<keyword evidence="3" id="KW-0175">Coiled coil</keyword>
<organism evidence="4 5">
    <name type="scientific">Funneliformis geosporum</name>
    <dbReference type="NCBI Taxonomy" id="1117311"/>
    <lineage>
        <taxon>Eukaryota</taxon>
        <taxon>Fungi</taxon>
        <taxon>Fungi incertae sedis</taxon>
        <taxon>Mucoromycota</taxon>
        <taxon>Glomeromycotina</taxon>
        <taxon>Glomeromycetes</taxon>
        <taxon>Glomerales</taxon>
        <taxon>Glomeraceae</taxon>
        <taxon>Funneliformis</taxon>
    </lineage>
</organism>
<dbReference type="InterPro" id="IPR025875">
    <property type="entry name" value="Leu-rich_rpt_4"/>
</dbReference>
<evidence type="ECO:0000313" key="4">
    <source>
        <dbReference type="EMBL" id="CAI2197181.1"/>
    </source>
</evidence>
<dbReference type="Proteomes" id="UP001153678">
    <property type="component" value="Unassembled WGS sequence"/>
</dbReference>
<name>A0A9W4T8E3_9GLOM</name>
<accession>A0A9W4T8E3</accession>
<dbReference type="EMBL" id="CAMKVN010015789">
    <property type="protein sequence ID" value="CAI2197181.1"/>
    <property type="molecule type" value="Genomic_DNA"/>
</dbReference>
<dbReference type="Gene3D" id="3.80.10.10">
    <property type="entry name" value="Ribonuclease Inhibitor"/>
    <property type="match status" value="1"/>
</dbReference>
<comment type="caution">
    <text evidence="4">The sequence shown here is derived from an EMBL/GenBank/DDBJ whole genome shotgun (WGS) entry which is preliminary data.</text>
</comment>
<evidence type="ECO:0000256" key="1">
    <source>
        <dbReference type="ARBA" id="ARBA00022614"/>
    </source>
</evidence>
<keyword evidence="5" id="KW-1185">Reference proteome</keyword>
<reference evidence="4" key="1">
    <citation type="submission" date="2022-08" db="EMBL/GenBank/DDBJ databases">
        <authorList>
            <person name="Kallberg Y."/>
            <person name="Tangrot J."/>
            <person name="Rosling A."/>
        </authorList>
    </citation>
    <scope>NUCLEOTIDE SEQUENCE</scope>
    <source>
        <strain evidence="4">Wild A</strain>
    </source>
</reference>
<feature type="coiled-coil region" evidence="3">
    <location>
        <begin position="4"/>
        <end position="31"/>
    </location>
</feature>
<evidence type="ECO:0000256" key="3">
    <source>
        <dbReference type="SAM" id="Coils"/>
    </source>
</evidence>
<evidence type="ECO:0000313" key="5">
    <source>
        <dbReference type="Proteomes" id="UP001153678"/>
    </source>
</evidence>
<dbReference type="InterPro" id="IPR032675">
    <property type="entry name" value="LRR_dom_sf"/>
</dbReference>